<evidence type="ECO:0000313" key="3">
    <source>
        <dbReference type="EMBL" id="CBY31943.1"/>
    </source>
</evidence>
<feature type="coiled-coil region" evidence="1">
    <location>
        <begin position="241"/>
        <end position="465"/>
    </location>
</feature>
<sequence length="499" mass="59514">MSRYRQLTVIFTIKPKGRCRHCGNSVLKNIQVTLNELVAEKPELSIREAKEFLTRINEERDEKLQEARVARKRIIDGQPAKRRNEEPNKPSKIQKFTSEPAVRPQPAHTQNMIKSSSSPHVRPPAKLTPLGLSMTKIPSLGSSASSVASSARRRSDHDRLMNAMIRRYHERKKEAKNSREKYHQWEQDRLKSEREKIKAQRNTQARVARNRRADIHQLTEMSERRRQDEEVILKERERAIEEKLQKAYAKAQLMKEAKKQRIMENKDQEMKKKRYQEERLKMMENDKIARERQLKMELDKKLRDADAVRNQKLQSDAFVLQKRNQMKFLVFQETYEDVKKSKEEENAEKKKRLSERLEQAQKNNQELMQKRSYALKIAAAQKQRQVEEVRMAKEELQREQQAKIQEEVLRNEKLAEEARRGVSQMKQMKLEEIKEKHQLERLRARENLRRNEHAFEAEREKLEQQVGQKIAKSEKILEDREKVSFFIGRSSQFFNYLLK</sequence>
<reference evidence="3" key="1">
    <citation type="journal article" date="2010" name="Science">
        <title>Plasticity of animal genome architecture unmasked by rapid evolution of a pelagic tunicate.</title>
        <authorList>
            <person name="Denoeud F."/>
            <person name="Henriet S."/>
            <person name="Mungpakdee S."/>
            <person name="Aury J.M."/>
            <person name="Da Silva C."/>
            <person name="Brinkmann H."/>
            <person name="Mikhaleva J."/>
            <person name="Olsen L.C."/>
            <person name="Jubin C."/>
            <person name="Canestro C."/>
            <person name="Bouquet J.M."/>
            <person name="Danks G."/>
            <person name="Poulain J."/>
            <person name="Campsteijn C."/>
            <person name="Adamski M."/>
            <person name="Cross I."/>
            <person name="Yadetie F."/>
            <person name="Muffato M."/>
            <person name="Louis A."/>
            <person name="Butcher S."/>
            <person name="Tsagkogeorga G."/>
            <person name="Konrad A."/>
            <person name="Singh S."/>
            <person name="Jensen M.F."/>
            <person name="Cong E.H."/>
            <person name="Eikeseth-Otteraa H."/>
            <person name="Noel B."/>
            <person name="Anthouard V."/>
            <person name="Porcel B.M."/>
            <person name="Kachouri-Lafond R."/>
            <person name="Nishino A."/>
            <person name="Ugolini M."/>
            <person name="Chourrout P."/>
            <person name="Nishida H."/>
            <person name="Aasland R."/>
            <person name="Huzurbazar S."/>
            <person name="Westhof E."/>
            <person name="Delsuc F."/>
            <person name="Lehrach H."/>
            <person name="Reinhardt R."/>
            <person name="Weissenbach J."/>
            <person name="Roy S.W."/>
            <person name="Artiguenave F."/>
            <person name="Postlethwait J.H."/>
            <person name="Manak J.R."/>
            <person name="Thompson E.M."/>
            <person name="Jaillon O."/>
            <person name="Du Pasquier L."/>
            <person name="Boudinot P."/>
            <person name="Liberles D.A."/>
            <person name="Volff J.N."/>
            <person name="Philippe H."/>
            <person name="Lenhard B."/>
            <person name="Roest Crollius H."/>
            <person name="Wincker P."/>
            <person name="Chourrout D."/>
        </authorList>
    </citation>
    <scope>NUCLEOTIDE SEQUENCE [LARGE SCALE GENOMIC DNA]</scope>
</reference>
<evidence type="ECO:0000256" key="2">
    <source>
        <dbReference type="SAM" id="MobiDB-lite"/>
    </source>
</evidence>
<dbReference type="PANTHER" id="PTHR33663">
    <property type="entry name" value="COILED-COIL DOMAIN-CONTAINING PROTEIN 177"/>
    <property type="match status" value="1"/>
</dbReference>
<dbReference type="PANTHER" id="PTHR33663:SF2">
    <property type="entry name" value="COILED-COIL DOMAIN-CONTAINING PROTEIN 177"/>
    <property type="match status" value="1"/>
</dbReference>
<evidence type="ECO:0000256" key="1">
    <source>
        <dbReference type="SAM" id="Coils"/>
    </source>
</evidence>
<dbReference type="AlphaFoldDB" id="E4Y8J3"/>
<protein>
    <submittedName>
        <fullName evidence="3">Uncharacterized protein</fullName>
    </submittedName>
</protein>
<gene>
    <name evidence="3" type="ORF">GSOID_T00029166001</name>
</gene>
<dbReference type="Proteomes" id="UP000011014">
    <property type="component" value="Unassembled WGS sequence"/>
</dbReference>
<feature type="region of interest" description="Disordered" evidence="2">
    <location>
        <begin position="72"/>
        <end position="155"/>
    </location>
</feature>
<accession>E4Y8J3</accession>
<feature type="compositionally biased region" description="Polar residues" evidence="2">
    <location>
        <begin position="107"/>
        <end position="119"/>
    </location>
</feature>
<proteinExistence type="predicted"/>
<name>E4Y8J3_OIKDI</name>
<dbReference type="InterPro" id="IPR029090">
    <property type="entry name" value="DUF4659"/>
</dbReference>
<keyword evidence="1" id="KW-0175">Coiled coil</keyword>
<dbReference type="EMBL" id="FN654323">
    <property type="protein sequence ID" value="CBY31943.1"/>
    <property type="molecule type" value="Genomic_DNA"/>
</dbReference>
<organism evidence="3">
    <name type="scientific">Oikopleura dioica</name>
    <name type="common">Tunicate</name>
    <dbReference type="NCBI Taxonomy" id="34765"/>
    <lineage>
        <taxon>Eukaryota</taxon>
        <taxon>Metazoa</taxon>
        <taxon>Chordata</taxon>
        <taxon>Tunicata</taxon>
        <taxon>Appendicularia</taxon>
        <taxon>Copelata</taxon>
        <taxon>Oikopleuridae</taxon>
        <taxon>Oikopleura</taxon>
    </lineage>
</organism>